<sequence length="130" mass="15414">MGKHVGQNLRHLIYVKVLLPLAIHRIPYYMVPVHNHLQRHLKETTEEKASTFTSRKYFISNKLSQKACLKHWICLWSCTCCQCYSVQKKYCGQYRNNKVNVLILKFIIKLVHKFITSIFLIQFFSLAKVI</sequence>
<feature type="transmembrane region" description="Helical" evidence="1">
    <location>
        <begin position="106"/>
        <end position="127"/>
    </location>
</feature>
<reference evidence="3" key="1">
    <citation type="journal article" date="2020" name="Nat. Commun.">
        <title>Genome sequence of the cluster root forming white lupin.</title>
        <authorList>
            <person name="Hufnagel B."/>
            <person name="Marques A."/>
            <person name="Soriano A."/>
            <person name="Marques L."/>
            <person name="Divol F."/>
            <person name="Doumas P."/>
            <person name="Sallet E."/>
            <person name="Mancinotti D."/>
            <person name="Carrere S."/>
            <person name="Marande W."/>
            <person name="Arribat S."/>
            <person name="Keller J."/>
            <person name="Huneau C."/>
            <person name="Blein T."/>
            <person name="Aime D."/>
            <person name="Laguerre M."/>
            <person name="Taylor J."/>
            <person name="Schubert V."/>
            <person name="Nelson M."/>
            <person name="Geu-Flores F."/>
            <person name="Crespi M."/>
            <person name="Gallardo-Guerrero K."/>
            <person name="Delaux P.-M."/>
            <person name="Salse J."/>
            <person name="Berges H."/>
            <person name="Guyot R."/>
            <person name="Gouzy J."/>
            <person name="Peret B."/>
        </authorList>
    </citation>
    <scope>NUCLEOTIDE SEQUENCE [LARGE SCALE GENOMIC DNA]</scope>
    <source>
        <strain evidence="3">cv. Amiga</strain>
    </source>
</reference>
<dbReference type="Proteomes" id="UP000447434">
    <property type="component" value="Chromosome 9"/>
</dbReference>
<evidence type="ECO:0000313" key="2">
    <source>
        <dbReference type="EMBL" id="KAE9607667.1"/>
    </source>
</evidence>
<keyword evidence="1" id="KW-1133">Transmembrane helix</keyword>
<keyword evidence="1" id="KW-0472">Membrane</keyword>
<name>A0A6A4Q145_LUPAL</name>
<accession>A0A6A4Q145</accession>
<evidence type="ECO:0000313" key="3">
    <source>
        <dbReference type="Proteomes" id="UP000447434"/>
    </source>
</evidence>
<gene>
    <name evidence="2" type="ORF">Lalb_Chr09g0332491</name>
</gene>
<dbReference type="EMBL" id="WOCE01000009">
    <property type="protein sequence ID" value="KAE9607667.1"/>
    <property type="molecule type" value="Genomic_DNA"/>
</dbReference>
<evidence type="ECO:0000256" key="1">
    <source>
        <dbReference type="SAM" id="Phobius"/>
    </source>
</evidence>
<comment type="caution">
    <text evidence="2">The sequence shown here is derived from an EMBL/GenBank/DDBJ whole genome shotgun (WGS) entry which is preliminary data.</text>
</comment>
<keyword evidence="1" id="KW-0812">Transmembrane</keyword>
<dbReference type="AlphaFoldDB" id="A0A6A4Q145"/>
<proteinExistence type="predicted"/>
<keyword evidence="3" id="KW-1185">Reference proteome</keyword>
<organism evidence="2 3">
    <name type="scientific">Lupinus albus</name>
    <name type="common">White lupine</name>
    <name type="synonym">Lupinus termis</name>
    <dbReference type="NCBI Taxonomy" id="3870"/>
    <lineage>
        <taxon>Eukaryota</taxon>
        <taxon>Viridiplantae</taxon>
        <taxon>Streptophyta</taxon>
        <taxon>Embryophyta</taxon>
        <taxon>Tracheophyta</taxon>
        <taxon>Spermatophyta</taxon>
        <taxon>Magnoliopsida</taxon>
        <taxon>eudicotyledons</taxon>
        <taxon>Gunneridae</taxon>
        <taxon>Pentapetalae</taxon>
        <taxon>rosids</taxon>
        <taxon>fabids</taxon>
        <taxon>Fabales</taxon>
        <taxon>Fabaceae</taxon>
        <taxon>Papilionoideae</taxon>
        <taxon>50 kb inversion clade</taxon>
        <taxon>genistoids sensu lato</taxon>
        <taxon>core genistoids</taxon>
        <taxon>Genisteae</taxon>
        <taxon>Lupinus</taxon>
    </lineage>
</organism>
<protein>
    <submittedName>
        <fullName evidence="2">Uncharacterized protein</fullName>
    </submittedName>
</protein>